<dbReference type="InterPro" id="IPR003923">
    <property type="entry name" value="TAF10"/>
</dbReference>
<feature type="compositionally biased region" description="Basic and acidic residues" evidence="6">
    <location>
        <begin position="408"/>
        <end position="417"/>
    </location>
</feature>
<dbReference type="Proteomes" id="UP000192578">
    <property type="component" value="Unassembled WGS sequence"/>
</dbReference>
<comment type="subcellular location">
    <subcellularLocation>
        <location evidence="1">Nucleus</location>
    </subcellularLocation>
</comment>
<feature type="compositionally biased region" description="Basic and acidic residues" evidence="6">
    <location>
        <begin position="433"/>
        <end position="452"/>
    </location>
</feature>
<sequence>MSEKEAVDVDSAAPEPDLLDAFFAEIANAEAQASGSPDKALPTEIESTPKSPIEPDAMSGESVKVEDSLEPSSKNSPLTENVPEKVVSPEVSPRSSDSIVMMPDEAKDVVPETTHPGAASEIDTTTVTTEGEIPYEAAENIPESPASPPSHDFSIEDLLSQDGDHPKMMPIPAEEPVFKRPVSPNRIAVVEDVPAQSRSEDSQSAPAGGALRVRKEPRVAPHHPVQKCFLSQQKRKRPETESGLLAAILGNLRSPMGKLLIPDSVLVDYLDEAGVDVVADAKVPRLLGVAAEHHTANIIQDVFQIYVDGQQDRKRNGKERDGGAVSRPEKKDRPKAKMGRPLSAASSKDMKKKGQNYKEKKRKKHAYPEDLPSSTADSPMDLDQEHVGGANSHYDEDGDPRSSNPIHNGERMEHLRSDGPPFSIASQEAMEMDADRSEVRSVISKDERESERATGGGGGRKESKRDREKDAAEKRNILTLDLLAPVLREQGYHLGNAPYFVN</sequence>
<keyword evidence="3" id="KW-0804">Transcription</keyword>
<keyword evidence="8" id="KW-1185">Reference proteome</keyword>
<dbReference type="GO" id="GO:0005669">
    <property type="term" value="C:transcription factor TFIID complex"/>
    <property type="evidence" value="ECO:0007669"/>
    <property type="project" value="TreeGrafter"/>
</dbReference>
<evidence type="ECO:0000256" key="5">
    <source>
        <dbReference type="ARBA" id="ARBA00025730"/>
    </source>
</evidence>
<name>A0A1W0WLU5_HYPEX</name>
<dbReference type="EMBL" id="MTYJ01000077">
    <property type="protein sequence ID" value="OQV16169.1"/>
    <property type="molecule type" value="Genomic_DNA"/>
</dbReference>
<feature type="compositionally biased region" description="Polar residues" evidence="6">
    <location>
        <begin position="70"/>
        <end position="79"/>
    </location>
</feature>
<proteinExistence type="inferred from homology"/>
<comment type="caution">
    <text evidence="7">The sequence shown here is derived from an EMBL/GenBank/DDBJ whole genome shotgun (WGS) entry which is preliminary data.</text>
</comment>
<protein>
    <submittedName>
        <fullName evidence="7">Uncharacterized protein</fullName>
    </submittedName>
</protein>
<comment type="similarity">
    <text evidence="5">Belongs to the TAF10 family.</text>
</comment>
<evidence type="ECO:0000313" key="8">
    <source>
        <dbReference type="Proteomes" id="UP000192578"/>
    </source>
</evidence>
<evidence type="ECO:0000313" key="7">
    <source>
        <dbReference type="EMBL" id="OQV16169.1"/>
    </source>
</evidence>
<feature type="compositionally biased region" description="Low complexity" evidence="6">
    <location>
        <begin position="80"/>
        <end position="96"/>
    </location>
</feature>
<dbReference type="GO" id="GO:0006367">
    <property type="term" value="P:transcription initiation at RNA polymerase II promoter"/>
    <property type="evidence" value="ECO:0007669"/>
    <property type="project" value="TreeGrafter"/>
</dbReference>
<feature type="region of interest" description="Disordered" evidence="6">
    <location>
        <begin position="311"/>
        <end position="475"/>
    </location>
</feature>
<organism evidence="7 8">
    <name type="scientific">Hypsibius exemplaris</name>
    <name type="common">Freshwater tardigrade</name>
    <dbReference type="NCBI Taxonomy" id="2072580"/>
    <lineage>
        <taxon>Eukaryota</taxon>
        <taxon>Metazoa</taxon>
        <taxon>Ecdysozoa</taxon>
        <taxon>Tardigrada</taxon>
        <taxon>Eutardigrada</taxon>
        <taxon>Parachela</taxon>
        <taxon>Hypsibioidea</taxon>
        <taxon>Hypsibiidae</taxon>
        <taxon>Hypsibius</taxon>
    </lineage>
</organism>
<evidence type="ECO:0000256" key="6">
    <source>
        <dbReference type="SAM" id="MobiDB-lite"/>
    </source>
</evidence>
<accession>A0A1W0WLU5</accession>
<dbReference type="PANTHER" id="PTHR21242:SF0">
    <property type="entry name" value="TRANSCRIPTION INITIATION FACTOR TFIID SUBUNIT 10"/>
    <property type="match status" value="1"/>
</dbReference>
<evidence type="ECO:0000256" key="3">
    <source>
        <dbReference type="ARBA" id="ARBA00023163"/>
    </source>
</evidence>
<dbReference type="GO" id="GO:0016251">
    <property type="term" value="F:RNA polymerase II general transcription initiation factor activity"/>
    <property type="evidence" value="ECO:0007669"/>
    <property type="project" value="TreeGrafter"/>
</dbReference>
<keyword evidence="2" id="KW-0805">Transcription regulation</keyword>
<feature type="region of interest" description="Disordered" evidence="6">
    <location>
        <begin position="29"/>
        <end position="101"/>
    </location>
</feature>
<dbReference type="GO" id="GO:0000124">
    <property type="term" value="C:SAGA complex"/>
    <property type="evidence" value="ECO:0007669"/>
    <property type="project" value="TreeGrafter"/>
</dbReference>
<dbReference type="PANTHER" id="PTHR21242">
    <property type="entry name" value="TRANSCRIPTION INITIATION FACTOR TFIID SUBUNIT 10"/>
    <property type="match status" value="1"/>
</dbReference>
<evidence type="ECO:0000256" key="2">
    <source>
        <dbReference type="ARBA" id="ARBA00023015"/>
    </source>
</evidence>
<dbReference type="Pfam" id="PF03540">
    <property type="entry name" value="TAF10"/>
    <property type="match status" value="1"/>
</dbReference>
<feature type="compositionally biased region" description="Basic and acidic residues" evidence="6">
    <location>
        <begin position="459"/>
        <end position="475"/>
    </location>
</feature>
<dbReference type="GO" id="GO:1990841">
    <property type="term" value="F:promoter-specific chromatin binding"/>
    <property type="evidence" value="ECO:0007669"/>
    <property type="project" value="TreeGrafter"/>
</dbReference>
<feature type="region of interest" description="Disordered" evidence="6">
    <location>
        <begin position="140"/>
        <end position="172"/>
    </location>
</feature>
<dbReference type="OrthoDB" id="154356at2759"/>
<reference evidence="8" key="1">
    <citation type="submission" date="2017-01" db="EMBL/GenBank/DDBJ databases">
        <title>Comparative genomics of anhydrobiosis in the tardigrade Hypsibius dujardini.</title>
        <authorList>
            <person name="Yoshida Y."/>
            <person name="Koutsovoulos G."/>
            <person name="Laetsch D."/>
            <person name="Stevens L."/>
            <person name="Kumar S."/>
            <person name="Horikawa D."/>
            <person name="Ishino K."/>
            <person name="Komine S."/>
            <person name="Tomita M."/>
            <person name="Blaxter M."/>
            <person name="Arakawa K."/>
        </authorList>
    </citation>
    <scope>NUCLEOTIDE SEQUENCE [LARGE SCALE GENOMIC DNA]</scope>
    <source>
        <strain evidence="8">Z151</strain>
    </source>
</reference>
<keyword evidence="4" id="KW-0539">Nucleus</keyword>
<evidence type="ECO:0000256" key="4">
    <source>
        <dbReference type="ARBA" id="ARBA00023242"/>
    </source>
</evidence>
<dbReference type="AlphaFoldDB" id="A0A1W0WLU5"/>
<feature type="compositionally biased region" description="Basic residues" evidence="6">
    <location>
        <begin position="350"/>
        <end position="365"/>
    </location>
</feature>
<gene>
    <name evidence="7" type="ORF">BV898_09654</name>
</gene>
<evidence type="ECO:0000256" key="1">
    <source>
        <dbReference type="ARBA" id="ARBA00004123"/>
    </source>
</evidence>
<feature type="compositionally biased region" description="Basic and acidic residues" evidence="6">
    <location>
        <begin position="311"/>
        <end position="332"/>
    </location>
</feature>